<organism evidence="3 4">
    <name type="scientific">Thanatephorus cucumeris (strain AG1-IB / isolate 7/3/14)</name>
    <name type="common">Lettuce bottom rot fungus</name>
    <name type="synonym">Rhizoctonia solani</name>
    <dbReference type="NCBI Taxonomy" id="1108050"/>
    <lineage>
        <taxon>Eukaryota</taxon>
        <taxon>Fungi</taxon>
        <taxon>Dikarya</taxon>
        <taxon>Basidiomycota</taxon>
        <taxon>Agaricomycotina</taxon>
        <taxon>Agaricomycetes</taxon>
        <taxon>Cantharellales</taxon>
        <taxon>Ceratobasidiaceae</taxon>
        <taxon>Rhizoctonia</taxon>
        <taxon>Rhizoctonia solani AG-1</taxon>
    </lineage>
</organism>
<accession>A0A0B7FVX5</accession>
<reference evidence="3 4" key="1">
    <citation type="submission" date="2014-11" db="EMBL/GenBank/DDBJ databases">
        <authorList>
            <person name="Wibberg Daniel"/>
        </authorList>
    </citation>
    <scope>NUCLEOTIDE SEQUENCE [LARGE SCALE GENOMIC DNA]</scope>
    <source>
        <strain evidence="3">Rhizoctonia solani AG1-IB 7/3/14</strain>
    </source>
</reference>
<dbReference type="GO" id="GO:0030479">
    <property type="term" value="C:actin cortical patch"/>
    <property type="evidence" value="ECO:0007669"/>
    <property type="project" value="TreeGrafter"/>
</dbReference>
<dbReference type="InterPro" id="IPR052935">
    <property type="entry name" value="Mg2+_PAP"/>
</dbReference>
<dbReference type="OrthoDB" id="414243at2759"/>
<dbReference type="InterPro" id="IPR019236">
    <property type="entry name" value="APP1_cat"/>
</dbReference>
<feature type="region of interest" description="Disordered" evidence="1">
    <location>
        <begin position="1"/>
        <end position="43"/>
    </location>
</feature>
<dbReference type="PANTHER" id="PTHR28208:SF1">
    <property type="entry name" value="FILAMENT ORGANIZATION PROTEIN APP1-LIKE, PUTATIVE (AFU_ORTHOLOGUE AFUA_1G06650)-RELATED"/>
    <property type="match status" value="1"/>
</dbReference>
<dbReference type="EMBL" id="LN679145">
    <property type="protein sequence ID" value="CEL60342.1"/>
    <property type="molecule type" value="Genomic_DNA"/>
</dbReference>
<name>A0A0B7FVX5_THACB</name>
<protein>
    <submittedName>
        <fullName evidence="3">Phosphatidate phosphatase APP1</fullName>
    </submittedName>
</protein>
<proteinExistence type="predicted"/>
<evidence type="ECO:0000256" key="1">
    <source>
        <dbReference type="SAM" id="MobiDB-lite"/>
    </source>
</evidence>
<dbReference type="Proteomes" id="UP000059188">
    <property type="component" value="Unassembled WGS sequence"/>
</dbReference>
<dbReference type="STRING" id="1108050.A0A0B7FVX5"/>
<gene>
    <name evidence="3" type="ORF">RSOLAG1IB_09560</name>
</gene>
<sequence length="440" mass="48801">MTSPTSGRFQRLNDLFDKITSRPASQPAPEPAPQSRPELHGQAQADTIHTIPPTTRLIAFDNTAFNPPREPTCTCAAFPSGICPPTQPKATALPPRTSESHSHIAEFVMAFMSSRSGDAGIMDDIVANVVSTLGIVKRNGPEEENVRRRVAMFLGFMKPNERAVLVSQIGPNSGLGQQQEQQVIVGGPSSGNGISSDLRWVQGRGTREVVWKVLTSPGDDRVFEARTFVPADSGWVVVSDVDDTIKVSQVNDRIALLRNTFVSDPKAVPGMPELYASLNTQLNSPSWFYLSASPWQLYPFLHDFLNAPGNYPRGQLILRDMSRGAMPVYLSALTMGTQAYKVDRLSKIHEWLPEPARRVVLIGDSTQKDPESYGEIARKWPNWVGAIWIRVVQGVDERKERELNDPKRFQKAFDKVDARVWKTFTDPKELQAAVMGLRAN</sequence>
<feature type="domain" description="Phosphatidate phosphatase APP1 catalytic" evidence="2">
    <location>
        <begin position="235"/>
        <end position="390"/>
    </location>
</feature>
<dbReference type="Pfam" id="PF09949">
    <property type="entry name" value="APP1_cat"/>
    <property type="match status" value="1"/>
</dbReference>
<dbReference type="GO" id="GO:0008195">
    <property type="term" value="F:phosphatidate phosphatase activity"/>
    <property type="evidence" value="ECO:0007669"/>
    <property type="project" value="InterPro"/>
</dbReference>
<evidence type="ECO:0000313" key="4">
    <source>
        <dbReference type="Proteomes" id="UP000059188"/>
    </source>
</evidence>
<dbReference type="AlphaFoldDB" id="A0A0B7FVX5"/>
<dbReference type="PANTHER" id="PTHR28208">
    <property type="entry name" value="PHOSPHATIDATE PHOSPHATASE APP1"/>
    <property type="match status" value="1"/>
</dbReference>
<evidence type="ECO:0000313" key="3">
    <source>
        <dbReference type="EMBL" id="CEL60342.1"/>
    </source>
</evidence>
<evidence type="ECO:0000259" key="2">
    <source>
        <dbReference type="Pfam" id="PF09949"/>
    </source>
</evidence>
<keyword evidence="4" id="KW-1185">Reference proteome</keyword>